<feature type="transmembrane region" description="Helical" evidence="7">
    <location>
        <begin position="945"/>
        <end position="975"/>
    </location>
</feature>
<dbReference type="Pfam" id="PF02687">
    <property type="entry name" value="FtsX"/>
    <property type="match status" value="2"/>
</dbReference>
<feature type="transmembrane region" description="Helical" evidence="7">
    <location>
        <begin position="315"/>
        <end position="342"/>
    </location>
</feature>
<evidence type="ECO:0000259" key="8">
    <source>
        <dbReference type="Pfam" id="PF02687"/>
    </source>
</evidence>
<reference evidence="10" key="1">
    <citation type="journal article" date="2019" name="Int. J. Syst. Evol. Microbiol.">
        <title>The Global Catalogue of Microorganisms (GCM) 10K type strain sequencing project: providing services to taxonomists for standard genome sequencing and annotation.</title>
        <authorList>
            <consortium name="The Broad Institute Genomics Platform"/>
            <consortium name="The Broad Institute Genome Sequencing Center for Infectious Disease"/>
            <person name="Wu L."/>
            <person name="Ma J."/>
        </authorList>
    </citation>
    <scope>NUCLEOTIDE SEQUENCE [LARGE SCALE GENOMIC DNA]</scope>
    <source>
        <strain evidence="10">CGMCC 4.7289</strain>
    </source>
</reference>
<evidence type="ECO:0000256" key="4">
    <source>
        <dbReference type="ARBA" id="ARBA00022989"/>
    </source>
</evidence>
<dbReference type="PANTHER" id="PTHR30572">
    <property type="entry name" value="MEMBRANE COMPONENT OF TRANSPORTER-RELATED"/>
    <property type="match status" value="1"/>
</dbReference>
<organism evidence="9 10">
    <name type="scientific">Hamadaea flava</name>
    <dbReference type="NCBI Taxonomy" id="1742688"/>
    <lineage>
        <taxon>Bacteria</taxon>
        <taxon>Bacillati</taxon>
        <taxon>Actinomycetota</taxon>
        <taxon>Actinomycetes</taxon>
        <taxon>Micromonosporales</taxon>
        <taxon>Micromonosporaceae</taxon>
        <taxon>Hamadaea</taxon>
    </lineage>
</organism>
<name>A0ABV8LJY8_9ACTN</name>
<feature type="transmembrane region" description="Helical" evidence="7">
    <location>
        <begin position="362"/>
        <end position="379"/>
    </location>
</feature>
<feature type="transmembrane region" description="Helical" evidence="7">
    <location>
        <begin position="487"/>
        <end position="506"/>
    </location>
</feature>
<keyword evidence="5 7" id="KW-0472">Membrane</keyword>
<keyword evidence="4 7" id="KW-1133">Transmembrane helix</keyword>
<keyword evidence="3 7" id="KW-0812">Transmembrane</keyword>
<evidence type="ECO:0000256" key="6">
    <source>
        <dbReference type="ARBA" id="ARBA00038076"/>
    </source>
</evidence>
<feature type="transmembrane region" description="Helical" evidence="7">
    <location>
        <begin position="995"/>
        <end position="1019"/>
    </location>
</feature>
<dbReference type="EMBL" id="JBHSAY010000005">
    <property type="protein sequence ID" value="MFC4130776.1"/>
    <property type="molecule type" value="Genomic_DNA"/>
</dbReference>
<feature type="transmembrane region" description="Helical" evidence="7">
    <location>
        <begin position="404"/>
        <end position="424"/>
    </location>
</feature>
<feature type="domain" description="ABC3 transporter permease C-terminal" evidence="8">
    <location>
        <begin position="906"/>
        <end position="1025"/>
    </location>
</feature>
<dbReference type="InterPro" id="IPR050250">
    <property type="entry name" value="Macrolide_Exporter_MacB"/>
</dbReference>
<feature type="domain" description="ABC3 transporter permease C-terminal" evidence="8">
    <location>
        <begin position="279"/>
        <end position="380"/>
    </location>
</feature>
<sequence length="1034" mass="108510">MIRLLWDAVWGRRAQALTVGVLTALAVGTAAAAPWYVFASAEQLAARIVAGASTEQRMVHLSGSPRSSDLPNGRVPVDKVMKVVEKATGTDHTAPITGLRLTGPILRSGAGAKGALVTRQGACEHAVVEGACPTEAGQILISDGVARSLGLAVGDKFAMKIDDSSEVAELTVVGLYRPVRADDRYWSGVWDHDSRTIDPFLVAPATFDHLPTARPTTTVDIELGLGAYTPGLGGRLGALDAGESSWTLSWISSAGEVPAVINTVQNEMSAGIVAATGRFVLLAWFALLVVVRQTVAARRTDLALVKLRGVRRWRVWTATMGQTVGVMLGGAVLGAAAGYAWVRAVIGPVVWPDDLDLALTQSAELFGGVLLAALALAWLSELRSLRSPVVELLRNVPPRVRGRAVDAAELVIVTLFAVGVWQLTTVESLRSGSVTATMVPALLAIAVGLVAARFVLWLSGRAGSAAMRSGRLTVAVAGLSARRRPTLRWVVTLLVVAVAGLTTAMGDMVRGEQAVTARAEQELGADRVLRVDGVSRKNLLDAVREIDPAGTRGMAVSYFPGTVGFSPQLLAVDTARLAEVADWRPEYGALPRTPSAVDDAVQVADGALQLTASFDRKVYALGDRTQSVKSENPDFPPADLPVPPPTEITGDVYAQAALVSATGGRVVARFGPLQEGRHDYRVDVSECAGGCRLMWLGLSAAREGSPQAAVLWGTRVSLHGVRQDGRELLDAAKLGDRQHWTGSSNTRVLGPILDGSAEGLTLTAPPGCDDPNHLRGTCEMRAYPAQPTLAALTTGLVGRNGRNNRAQLELSGTDPADVDIVGSTAKLPRFPEDGAIVDLADFDRVVGVSVANEQLEVWLADAGDDAFVAALKQRGVNVQSGSTVDAERGALNRQGPAGVRRFQLGVFGLGVLISAVALLLLASVERRTRSAELAALRRQGLNARLVRRISLLGYAVPTAVAVLAGLAAAAATAWLPVPKPEVFSDGWKVLAPPDGLSTIPFALTALAAAALLAAVLVYAARRLARQALIDGGAR</sequence>
<feature type="transmembrane region" description="Helical" evidence="7">
    <location>
        <begin position="436"/>
        <end position="458"/>
    </location>
</feature>
<proteinExistence type="inferred from homology"/>
<evidence type="ECO:0000256" key="7">
    <source>
        <dbReference type="SAM" id="Phobius"/>
    </source>
</evidence>
<evidence type="ECO:0000256" key="1">
    <source>
        <dbReference type="ARBA" id="ARBA00004651"/>
    </source>
</evidence>
<accession>A0ABV8LJY8</accession>
<keyword evidence="10" id="KW-1185">Reference proteome</keyword>
<dbReference type="RefSeq" id="WP_253757238.1">
    <property type="nucleotide sequence ID" value="NZ_JAMZDZ010000001.1"/>
</dbReference>
<comment type="caution">
    <text evidence="9">The sequence shown here is derived from an EMBL/GenBank/DDBJ whole genome shotgun (WGS) entry which is preliminary data.</text>
</comment>
<gene>
    <name evidence="9" type="ORF">ACFOZ4_09190</name>
</gene>
<dbReference type="Proteomes" id="UP001595816">
    <property type="component" value="Unassembled WGS sequence"/>
</dbReference>
<comment type="similarity">
    <text evidence="6">Belongs to the ABC-4 integral membrane protein family.</text>
</comment>
<dbReference type="InterPro" id="IPR003838">
    <property type="entry name" value="ABC3_permease_C"/>
</dbReference>
<protein>
    <submittedName>
        <fullName evidence="9">FtsX-like permease family protein</fullName>
    </submittedName>
</protein>
<evidence type="ECO:0000256" key="5">
    <source>
        <dbReference type="ARBA" id="ARBA00023136"/>
    </source>
</evidence>
<evidence type="ECO:0000313" key="10">
    <source>
        <dbReference type="Proteomes" id="UP001595816"/>
    </source>
</evidence>
<keyword evidence="2" id="KW-1003">Cell membrane</keyword>
<evidence type="ECO:0000313" key="9">
    <source>
        <dbReference type="EMBL" id="MFC4130776.1"/>
    </source>
</evidence>
<dbReference type="PANTHER" id="PTHR30572:SF4">
    <property type="entry name" value="ABC TRANSPORTER PERMEASE YTRF"/>
    <property type="match status" value="1"/>
</dbReference>
<evidence type="ECO:0000256" key="2">
    <source>
        <dbReference type="ARBA" id="ARBA00022475"/>
    </source>
</evidence>
<comment type="subcellular location">
    <subcellularLocation>
        <location evidence="1">Cell membrane</location>
        <topology evidence="1">Multi-pass membrane protein</topology>
    </subcellularLocation>
</comment>
<feature type="transmembrane region" description="Helical" evidence="7">
    <location>
        <begin position="268"/>
        <end position="291"/>
    </location>
</feature>
<feature type="transmembrane region" description="Helical" evidence="7">
    <location>
        <begin position="902"/>
        <end position="924"/>
    </location>
</feature>
<evidence type="ECO:0000256" key="3">
    <source>
        <dbReference type="ARBA" id="ARBA00022692"/>
    </source>
</evidence>